<dbReference type="Gene3D" id="3.60.10.10">
    <property type="entry name" value="Endonuclease/exonuclease/phosphatase"/>
    <property type="match status" value="1"/>
</dbReference>
<feature type="coiled-coil region" evidence="1">
    <location>
        <begin position="120"/>
        <end position="150"/>
    </location>
</feature>
<feature type="region of interest" description="Disordered" evidence="2">
    <location>
        <begin position="304"/>
        <end position="328"/>
    </location>
</feature>
<evidence type="ECO:0000313" key="3">
    <source>
        <dbReference type="EMBL" id="CAK0862789.1"/>
    </source>
</evidence>
<feature type="region of interest" description="Disordered" evidence="2">
    <location>
        <begin position="207"/>
        <end position="249"/>
    </location>
</feature>
<feature type="non-terminal residue" evidence="3">
    <location>
        <position position="1805"/>
    </location>
</feature>
<reference evidence="3" key="1">
    <citation type="submission" date="2023-10" db="EMBL/GenBank/DDBJ databases">
        <authorList>
            <person name="Chen Y."/>
            <person name="Shah S."/>
            <person name="Dougan E. K."/>
            <person name="Thang M."/>
            <person name="Chan C."/>
        </authorList>
    </citation>
    <scope>NUCLEOTIDE SEQUENCE [LARGE SCALE GENOMIC DNA]</scope>
</reference>
<sequence length="1805" mass="201880">MGCALALNGKKHTQYLVCPVCPMGSGNWVYCNRAGKPGWINCKSCAYEWKAPSAAPRAEQAEDGGASDAAKAMVELLRKQYVQAQQQNDQVKMDEILAACPEAKPTDPVEPAEPSMGQKLQQAVAELNKLQKQQDKLAKQLKRATEYLDDVLNRVSTNDDLAMLDEKQQQEYEQIQKEYQQAKTFINAKKEAVQNAKTALDAAKQIHEKANRRRRGGQGEARTDQAPAAAPVPEPVLPEQPAGAGKPMDPELRLAAKYDLSKDDQVQAYLAELAKIKGRTKETELEGSLNSTQCYYAALAEPAAKGGEPQGVGHEPRRGKSPLAAGLHRGPSINSMPAYVKTVWIDDEVDYITESAFTRSGDAMATASSPFSTCGSSTCATMASDPDRAGARGSGSTLPVINGTKQSELNDEFRDVVKVFVTNCTQYNEAAKKFVEDEKSEEHDMIAFNEHHLRDAQGHSIFAKDFHDITIVKWQLKGQEIAVITAYLTASVGFTGENIRKMKHLLQLTRSMGNTPWIICGDFNNTPQEFEATPWLRLLGAAIVVPQHVSHTCSSGSGRTIDYALVPPVFRPLLKAVRAQHDAPWSPHIGIVIEIVAKPNMITIRRPMLPAKYPTPTTQVRREKGIKRKQRDRQQHQEIAKHFDSELLDDTLLDAYYTETVATKCDPTIWGECREEEAPCQIRGPPRWVQDSPAYKQNPRMSDLLGTSHGKWANAAERALATVTQNPIKATARRPIDSQKHLETISSTIRAMIYIILDITHNASPLAITREFVDDLHTRVEGQAEQFQEQFPVAVDVFAQACLDSKLVVSGKPALLTNCDVTKKCIVEHPRGKGISIKTPKFVKDLGIDEALGRQRITATRTTRTKQAKLRAKRARIFSKQKGKWRRRAAILFNSNLRAKQSNGWPVTGPSPAAAREARAQAAEMVGFTTGGRCTSTAHIIFYGEKEPATAYLQRQVREWVQMWQKDTSAHQRRRQGWQANIERLAQMRTRGNRNSVTGPIGARILSLQQLGWNPRMPDEWDDASGETWRFQSEGVLDFCDTMKSITRDMQAQLWTKAADHYYGKCMQHGMDTTIPKKTLQKLRKANRVQEAGALEALACGTIWTGQRCKAAGHQTDGVCPRCAKAPDTLKHRIYECDMNDNLSIDAVVKSQSLCQKALEEMHDNPETEAYWLRGLLPKHRNLVPDPPAWGDWNGSYWTAATRGPKLIASDLVTMGPVQRSMAFVDGSGTSNDMRINRVGWGLTLQLRDERWKRPGQAHMWCPNALVAQGNPSGVCQEAEVIAPTDTEAEEQRKGIMHDLGAWAATWTVHIDLDETRNQANWKMWCEPYMESYLRQPEQAALRQLLKARYQTRSTSQIAKDLCDIQWGSSKKKRKDVHDYSLTLTGWEREAYISHRFDSVADIKAKFRELLQDRAPTFDQEMPEHYEDNGEDRPAAMHVAAHEIYKASLPNGSAGFIDGTDHIGFYGTVDGEQSAPAAEHAGLFWALALTRGPLLIITDCQLVMNGWALKYYEQPQGAQRPWWEIIRFMLSKRSGGVYGARVQKCLSHLDGDSVKQAGQEFHISMGNEMADTLAQRGAEEAMAEIRQEVKALVEVETTFMRAQRRAAAITHEVRKDADPTKLERPKQMLKKIAKERRDQIEKESGHIMRKKKGQWACQECWLTPGKYSVADWMKANVCIGRQYETHRADHGHAVRVPNNELIEIKDKVIHDSHSIAVAHGQFWCWNCAAVASHNDYGHGRVNLLATECRLARIGQMGRCRLTADGYHELQLGDDLAVDFTARGYGPAEILWPGVPVGWTPALLRG</sequence>
<keyword evidence="1" id="KW-0175">Coiled coil</keyword>
<proteinExistence type="predicted"/>
<name>A0ABN9UTH8_9DINO</name>
<comment type="caution">
    <text evidence="3">The sequence shown here is derived from an EMBL/GenBank/DDBJ whole genome shotgun (WGS) entry which is preliminary data.</text>
</comment>
<gene>
    <name evidence="3" type="ORF">PCOR1329_LOCUS51120</name>
</gene>
<dbReference type="Proteomes" id="UP001189429">
    <property type="component" value="Unassembled WGS sequence"/>
</dbReference>
<feature type="region of interest" description="Disordered" evidence="2">
    <location>
        <begin position="612"/>
        <end position="635"/>
    </location>
</feature>
<organism evidence="3 4">
    <name type="scientific">Prorocentrum cordatum</name>
    <dbReference type="NCBI Taxonomy" id="2364126"/>
    <lineage>
        <taxon>Eukaryota</taxon>
        <taxon>Sar</taxon>
        <taxon>Alveolata</taxon>
        <taxon>Dinophyceae</taxon>
        <taxon>Prorocentrales</taxon>
        <taxon>Prorocentraceae</taxon>
        <taxon>Prorocentrum</taxon>
    </lineage>
</organism>
<evidence type="ECO:0000256" key="1">
    <source>
        <dbReference type="SAM" id="Coils"/>
    </source>
</evidence>
<keyword evidence="4" id="KW-1185">Reference proteome</keyword>
<dbReference type="InterPro" id="IPR036397">
    <property type="entry name" value="RNaseH_sf"/>
</dbReference>
<evidence type="ECO:0000256" key="2">
    <source>
        <dbReference type="SAM" id="MobiDB-lite"/>
    </source>
</evidence>
<dbReference type="SUPFAM" id="SSF53098">
    <property type="entry name" value="Ribonuclease H-like"/>
    <property type="match status" value="1"/>
</dbReference>
<dbReference type="InterPro" id="IPR036691">
    <property type="entry name" value="Endo/exonu/phosph_ase_sf"/>
</dbReference>
<feature type="coiled-coil region" evidence="1">
    <location>
        <begin position="67"/>
        <end position="94"/>
    </location>
</feature>
<protein>
    <recommendedName>
        <fullName evidence="5">RNase H type-1 domain-containing protein</fullName>
    </recommendedName>
</protein>
<evidence type="ECO:0008006" key="5">
    <source>
        <dbReference type="Google" id="ProtNLM"/>
    </source>
</evidence>
<accession>A0ABN9UTH8</accession>
<dbReference type="InterPro" id="IPR012337">
    <property type="entry name" value="RNaseH-like_sf"/>
</dbReference>
<dbReference type="EMBL" id="CAUYUJ010016195">
    <property type="protein sequence ID" value="CAK0862789.1"/>
    <property type="molecule type" value="Genomic_DNA"/>
</dbReference>
<dbReference type="SUPFAM" id="SSF56219">
    <property type="entry name" value="DNase I-like"/>
    <property type="match status" value="1"/>
</dbReference>
<evidence type="ECO:0000313" key="4">
    <source>
        <dbReference type="Proteomes" id="UP001189429"/>
    </source>
</evidence>
<dbReference type="Gene3D" id="3.30.420.10">
    <property type="entry name" value="Ribonuclease H-like superfamily/Ribonuclease H"/>
    <property type="match status" value="1"/>
</dbReference>